<dbReference type="Gene3D" id="2.170.220.10">
    <property type="match status" value="1"/>
</dbReference>
<gene>
    <name evidence="12" type="primary">metS</name>
    <name evidence="9" type="synonym">metG</name>
    <name evidence="12" type="ORF">ELUMI_v1c01970</name>
</gene>
<dbReference type="EMBL" id="CP024963">
    <property type="protein sequence ID" value="ATZ16922.1"/>
    <property type="molecule type" value="Genomic_DNA"/>
</dbReference>
<dbReference type="PANTHER" id="PTHR43326:SF1">
    <property type="entry name" value="METHIONINE--TRNA LIGASE, MITOCHONDRIAL"/>
    <property type="match status" value="1"/>
</dbReference>
<evidence type="ECO:0000313" key="12">
    <source>
        <dbReference type="EMBL" id="ATZ16922.1"/>
    </source>
</evidence>
<keyword evidence="8 9" id="KW-0030">Aminoacyl-tRNA synthetase</keyword>
<comment type="similarity">
    <text evidence="10">Belongs to the class-I aminoacyl-tRNA synthetase family.</text>
</comment>
<evidence type="ECO:0000256" key="6">
    <source>
        <dbReference type="ARBA" id="ARBA00022840"/>
    </source>
</evidence>
<dbReference type="InterPro" id="IPR001412">
    <property type="entry name" value="aa-tRNA-synth_I_CS"/>
</dbReference>
<feature type="binding site" evidence="9">
    <location>
        <position position="130"/>
    </location>
    <ligand>
        <name>Zn(2+)</name>
        <dbReference type="ChEBI" id="CHEBI:29105"/>
    </ligand>
</feature>
<organism evidence="12 13">
    <name type="scientific">Williamsoniiplasma luminosum</name>
    <dbReference type="NCBI Taxonomy" id="214888"/>
    <lineage>
        <taxon>Bacteria</taxon>
        <taxon>Bacillati</taxon>
        <taxon>Mycoplasmatota</taxon>
        <taxon>Mollicutes</taxon>
        <taxon>Entomoplasmatales</taxon>
        <taxon>Williamsoniiplasma</taxon>
    </lineage>
</organism>
<evidence type="ECO:0000256" key="5">
    <source>
        <dbReference type="ARBA" id="ARBA00022741"/>
    </source>
</evidence>
<dbReference type="HAMAP" id="MF_01228">
    <property type="entry name" value="Met_tRNA_synth_type2"/>
    <property type="match status" value="1"/>
</dbReference>
<feature type="domain" description="Methionyl/Leucyl tRNA synthetase" evidence="11">
    <location>
        <begin position="144"/>
        <end position="362"/>
    </location>
</feature>
<dbReference type="PROSITE" id="PS00178">
    <property type="entry name" value="AA_TRNA_LIGASE_I"/>
    <property type="match status" value="1"/>
</dbReference>
<evidence type="ECO:0000256" key="9">
    <source>
        <dbReference type="HAMAP-Rule" id="MF_01228"/>
    </source>
</evidence>
<dbReference type="AlphaFoldDB" id="A0A2K8NSU6"/>
<dbReference type="Pfam" id="PF09334">
    <property type="entry name" value="tRNA-synt_1g"/>
    <property type="match status" value="2"/>
</dbReference>
<evidence type="ECO:0000256" key="1">
    <source>
        <dbReference type="ARBA" id="ARBA00003314"/>
    </source>
</evidence>
<dbReference type="Gene3D" id="3.40.50.620">
    <property type="entry name" value="HUPs"/>
    <property type="match status" value="1"/>
</dbReference>
<dbReference type="PRINTS" id="PR01041">
    <property type="entry name" value="TRNASYNTHMET"/>
</dbReference>
<dbReference type="CDD" id="cd00814">
    <property type="entry name" value="MetRS_core"/>
    <property type="match status" value="1"/>
</dbReference>
<comment type="subunit">
    <text evidence="9">Monomer.</text>
</comment>
<dbReference type="GO" id="GO:0004825">
    <property type="term" value="F:methionine-tRNA ligase activity"/>
    <property type="evidence" value="ECO:0007669"/>
    <property type="project" value="UniProtKB-UniRule"/>
</dbReference>
<keyword evidence="6 9" id="KW-0067">ATP-binding</keyword>
<dbReference type="SUPFAM" id="SSF47323">
    <property type="entry name" value="Anticodon-binding domain of a subclass of class I aminoacyl-tRNA synthetases"/>
    <property type="match status" value="1"/>
</dbReference>
<evidence type="ECO:0000259" key="11">
    <source>
        <dbReference type="Pfam" id="PF09334"/>
    </source>
</evidence>
<accession>A0A2K8NSU6</accession>
<keyword evidence="7 9" id="KW-0648">Protein biosynthesis</keyword>
<reference evidence="12 13" key="1">
    <citation type="submission" date="2017-11" db="EMBL/GenBank/DDBJ databases">
        <title>Genome sequence of Entomoplasma luminosum PIMN-1 (ATCC 49195).</title>
        <authorList>
            <person name="Lo W.-S."/>
            <person name="Gasparich G.E."/>
            <person name="Kuo C.-H."/>
        </authorList>
    </citation>
    <scope>NUCLEOTIDE SEQUENCE [LARGE SCALE GENOMIC DNA]</scope>
    <source>
        <strain evidence="12 13">PIMN-1</strain>
    </source>
</reference>
<dbReference type="NCBIfam" id="NF008900">
    <property type="entry name" value="PRK12267.1"/>
    <property type="match status" value="1"/>
</dbReference>
<dbReference type="InterPro" id="IPR014729">
    <property type="entry name" value="Rossmann-like_a/b/a_fold"/>
</dbReference>
<evidence type="ECO:0000256" key="8">
    <source>
        <dbReference type="ARBA" id="ARBA00023146"/>
    </source>
</evidence>
<dbReference type="EC" id="6.1.1.10" evidence="9"/>
<dbReference type="InterPro" id="IPR009080">
    <property type="entry name" value="tRNAsynth_Ia_anticodon-bd"/>
</dbReference>
<dbReference type="InterPro" id="IPR015413">
    <property type="entry name" value="Methionyl/Leucyl_tRNA_Synth"/>
</dbReference>
<dbReference type="OrthoDB" id="9810191at2"/>
<keyword evidence="13" id="KW-1185">Reference proteome</keyword>
<dbReference type="SUPFAM" id="SSF52374">
    <property type="entry name" value="Nucleotidylyl transferase"/>
    <property type="match status" value="1"/>
</dbReference>
<evidence type="ECO:0000256" key="10">
    <source>
        <dbReference type="RuleBase" id="RU363039"/>
    </source>
</evidence>
<protein>
    <recommendedName>
        <fullName evidence="9">Methionine--tRNA ligase</fullName>
        <ecNumber evidence="9">6.1.1.10</ecNumber>
    </recommendedName>
    <alternativeName>
        <fullName evidence="9">Methionyl-tRNA synthetase</fullName>
        <shortName evidence="9">MetRS</shortName>
    </alternativeName>
</protein>
<feature type="domain" description="Methionyl/Leucyl tRNA synthetase" evidence="11">
    <location>
        <begin position="5"/>
        <end position="140"/>
    </location>
</feature>
<keyword evidence="3 9" id="KW-0963">Cytoplasm</keyword>
<keyword evidence="4 9" id="KW-0436">Ligase</keyword>
<dbReference type="InterPro" id="IPR023457">
    <property type="entry name" value="Met-tRNA_synth_2"/>
</dbReference>
<proteinExistence type="inferred from homology"/>
<dbReference type="InterPro" id="IPR041872">
    <property type="entry name" value="Anticodon_Met"/>
</dbReference>
<evidence type="ECO:0000256" key="3">
    <source>
        <dbReference type="ARBA" id="ARBA00022490"/>
    </source>
</evidence>
<comment type="subcellular location">
    <subcellularLocation>
        <location evidence="2 9">Cytoplasm</location>
    </subcellularLocation>
</comment>
<evidence type="ECO:0000313" key="13">
    <source>
        <dbReference type="Proteomes" id="UP000232063"/>
    </source>
</evidence>
<feature type="short sequence motif" description="'KMSKS' region" evidence="9">
    <location>
        <begin position="299"/>
        <end position="303"/>
    </location>
</feature>
<evidence type="ECO:0000256" key="4">
    <source>
        <dbReference type="ARBA" id="ARBA00022598"/>
    </source>
</evidence>
<feature type="binding site" evidence="9">
    <location>
        <position position="145"/>
    </location>
    <ligand>
        <name>Zn(2+)</name>
        <dbReference type="ChEBI" id="CHEBI:29105"/>
    </ligand>
</feature>
<feature type="short sequence motif" description="'HIGH' region" evidence="9">
    <location>
        <begin position="12"/>
        <end position="22"/>
    </location>
</feature>
<dbReference type="KEGG" id="elj:ELUMI_v1c01970"/>
<evidence type="ECO:0000256" key="7">
    <source>
        <dbReference type="ARBA" id="ARBA00022917"/>
    </source>
</evidence>
<dbReference type="CDD" id="cd07957">
    <property type="entry name" value="Anticodon_Ia_Met"/>
    <property type="match status" value="1"/>
</dbReference>
<dbReference type="Gene3D" id="1.10.730.10">
    <property type="entry name" value="Isoleucyl-tRNA Synthetase, Domain 1"/>
    <property type="match status" value="1"/>
</dbReference>
<dbReference type="NCBIfam" id="TIGR00398">
    <property type="entry name" value="metG"/>
    <property type="match status" value="1"/>
</dbReference>
<evidence type="ECO:0000256" key="2">
    <source>
        <dbReference type="ARBA" id="ARBA00004496"/>
    </source>
</evidence>
<keyword evidence="5 9" id="KW-0547">Nucleotide-binding</keyword>
<comment type="catalytic activity">
    <reaction evidence="9">
        <text>tRNA(Met) + L-methionine + ATP = L-methionyl-tRNA(Met) + AMP + diphosphate</text>
        <dbReference type="Rhea" id="RHEA:13481"/>
        <dbReference type="Rhea" id="RHEA-COMP:9667"/>
        <dbReference type="Rhea" id="RHEA-COMP:9698"/>
        <dbReference type="ChEBI" id="CHEBI:30616"/>
        <dbReference type="ChEBI" id="CHEBI:33019"/>
        <dbReference type="ChEBI" id="CHEBI:57844"/>
        <dbReference type="ChEBI" id="CHEBI:78442"/>
        <dbReference type="ChEBI" id="CHEBI:78530"/>
        <dbReference type="ChEBI" id="CHEBI:456215"/>
        <dbReference type="EC" id="6.1.1.10"/>
    </reaction>
</comment>
<comment type="function">
    <text evidence="1 9">Is required not only for elongation of protein synthesis but also for the initiation of all mRNA translation through initiator tRNA(fMet) aminoacylation.</text>
</comment>
<dbReference type="GO" id="GO:0006431">
    <property type="term" value="P:methionyl-tRNA aminoacylation"/>
    <property type="evidence" value="ECO:0007669"/>
    <property type="project" value="UniProtKB-UniRule"/>
</dbReference>
<dbReference type="RefSeq" id="WP_025734265.1">
    <property type="nucleotide sequence ID" value="NZ_CP024963.1"/>
</dbReference>
<dbReference type="PANTHER" id="PTHR43326">
    <property type="entry name" value="METHIONYL-TRNA SYNTHETASE"/>
    <property type="match status" value="1"/>
</dbReference>
<dbReference type="GO" id="GO:0005524">
    <property type="term" value="F:ATP binding"/>
    <property type="evidence" value="ECO:0007669"/>
    <property type="project" value="UniProtKB-UniRule"/>
</dbReference>
<dbReference type="InterPro" id="IPR033911">
    <property type="entry name" value="MetRS_core"/>
</dbReference>
<name>A0A2K8NSU6_9MOLU</name>
<sequence length="506" mass="58860">MPKKFYVTTPIYYPSGKLHIGHAYTTTLADILKRYKQMQGFETFFLTGSDEHGQKIEQKAKEAGLEPKKYLDSIVLNFNELWEKLDIKFDKFIRTTDDYHQATVKKIFSILIEKDLIYKGFYEGLYCVSCEEFLSPDQINEAGLCKISNDRPQLVKEDTYFLRTSKFQDFVSDLLATDFLVPEYRRTEMLNNFVNPGIQDLSVTRVSFKWGISINEDPKHIVYVWLDALTNYITALGYLQNDDSNFQKFWSEDTEILQLAGKEIVRFHAIYWPIILKSLDLRMPNHLLAHGWILNKDTKMSKSLGNVVDPIEYIDTYGADALRFYIAYELPTDKDGNFTNEMFIESFNAHLANNVGNLISRVNNMITKYFDGEIKDIQNVDSDLIKLGNYTIDKYIELMDQYKISEAMRVVLDLGAAANKFIEVQEPWNLEKEGKTQELEMVMATLQRTLGIIVYLLKPVLVQNHDLMLEQIGLENVVLSFEELKTFETIKFKKLGDKKIIYQRLK</sequence>
<dbReference type="InterPro" id="IPR014758">
    <property type="entry name" value="Met-tRNA_synth"/>
</dbReference>
<dbReference type="Proteomes" id="UP000232063">
    <property type="component" value="Chromosome"/>
</dbReference>
<dbReference type="GO" id="GO:0005737">
    <property type="term" value="C:cytoplasm"/>
    <property type="evidence" value="ECO:0007669"/>
    <property type="project" value="UniProtKB-SubCell"/>
</dbReference>
<feature type="binding site" evidence="9">
    <location>
        <position position="127"/>
    </location>
    <ligand>
        <name>Zn(2+)</name>
        <dbReference type="ChEBI" id="CHEBI:29105"/>
    </ligand>
</feature>
<comment type="caution">
    <text evidence="9">Lacks conserved residue(s) required for the propagation of feature annotation.</text>
</comment>